<dbReference type="Gene3D" id="3.55.50.10">
    <property type="entry name" value="Baseplate protein-like domains"/>
    <property type="match status" value="1"/>
</dbReference>
<dbReference type="AlphaFoldDB" id="A0A371JHJ8"/>
<dbReference type="Pfam" id="PF05954">
    <property type="entry name" value="Phage_GPD"/>
    <property type="match status" value="1"/>
</dbReference>
<evidence type="ECO:0000313" key="4">
    <source>
        <dbReference type="Proteomes" id="UP000216411"/>
    </source>
</evidence>
<organism evidence="3 4">
    <name type="scientific">Lachnotalea glycerini</name>
    <dbReference type="NCBI Taxonomy" id="1763509"/>
    <lineage>
        <taxon>Bacteria</taxon>
        <taxon>Bacillati</taxon>
        <taxon>Bacillota</taxon>
        <taxon>Clostridia</taxon>
        <taxon>Lachnospirales</taxon>
        <taxon>Lachnospiraceae</taxon>
        <taxon>Lachnotalea</taxon>
    </lineage>
</organism>
<dbReference type="RefSeq" id="WP_094376837.1">
    <property type="nucleotide sequence ID" value="NZ_NOKA02000005.1"/>
</dbReference>
<dbReference type="SUPFAM" id="SSF69279">
    <property type="entry name" value="Phage tail proteins"/>
    <property type="match status" value="1"/>
</dbReference>
<sequence>MREVKINTNKINFITVQNCTIEKEINTHGKATITGNVKAADEDTVNRMIDLDELVCISVLDELDSSNNIFCGVIESAAVKSVGGFKQVTLVLMGGTKVLDVAESIKTFQNQSMTYHSVINAINQNYSKISYIQGYNTQIPIDNIFVQYEETDWEFLMRIASNLNMCVYPNYKSKYISYYFGLEEGKVQGSLETIEYNLLNHLEEYRTKTGNNLNDIIAEDTWYYQVKSRDLYELGNCVEFNKKELYIYKIESRLEGAELLHTYYLKRAKGFKQIHVYNKKLIGASIEGNVISISSDKVKVHLSVDAAQEESTAKWFSYSTVYSSPDGTGWYCMPEKGDRVRLYFPTEKEEDGYVISSIHTGDSSDQKSARTNPDNKSISTKYGKQVELTPDSISITNNKGMSIVISDDEGITIQSDKDIIMESQGEFSIKSVTDKMNFEALDSIVLKQGNTKMIMKDDVTIEGAKVKMQ</sequence>
<comment type="caution">
    <text evidence="3">The sequence shown here is derived from an EMBL/GenBank/DDBJ whole genome shotgun (WGS) entry which is preliminary data.</text>
</comment>
<dbReference type="Pfam" id="PF04717">
    <property type="entry name" value="Phage_base_V"/>
    <property type="match status" value="1"/>
</dbReference>
<protein>
    <recommendedName>
        <fullName evidence="2">Gp5/Type VI secretion system Vgr protein OB-fold domain-containing protein</fullName>
    </recommendedName>
</protein>
<dbReference type="OrthoDB" id="95423at2"/>
<dbReference type="InterPro" id="IPR006531">
    <property type="entry name" value="Gp5/Vgr_OB"/>
</dbReference>
<dbReference type="EMBL" id="NOKA02000005">
    <property type="protein sequence ID" value="RDY32215.1"/>
    <property type="molecule type" value="Genomic_DNA"/>
</dbReference>
<proteinExistence type="predicted"/>
<evidence type="ECO:0000259" key="2">
    <source>
        <dbReference type="Pfam" id="PF04717"/>
    </source>
</evidence>
<reference evidence="3 4" key="1">
    <citation type="journal article" date="2017" name="Genome Announc.">
        <title>Draft Genome Sequence of a Sporulating and Motile Strain of Lachnotalea glycerini Isolated from Water in Quebec City, Canada.</title>
        <authorList>
            <person name="Maheux A.F."/>
            <person name="Boudreau D.K."/>
            <person name="Berube E."/>
            <person name="Boissinot M."/>
            <person name="Raymond F."/>
            <person name="Brodeur S."/>
            <person name="Corbeil J."/>
            <person name="Isabel S."/>
            <person name="Omar R.F."/>
            <person name="Bergeron M.G."/>
        </authorList>
    </citation>
    <scope>NUCLEOTIDE SEQUENCE [LARGE SCALE GENOMIC DNA]</scope>
    <source>
        <strain evidence="3 4">CCRI-19302</strain>
    </source>
</reference>
<evidence type="ECO:0000256" key="1">
    <source>
        <dbReference type="SAM" id="MobiDB-lite"/>
    </source>
</evidence>
<accession>A0A371JHJ8</accession>
<keyword evidence="4" id="KW-1185">Reference proteome</keyword>
<dbReference type="Proteomes" id="UP000216411">
    <property type="component" value="Unassembled WGS sequence"/>
</dbReference>
<gene>
    <name evidence="3" type="ORF">CG710_005920</name>
</gene>
<dbReference type="Gene3D" id="2.30.110.50">
    <property type="match status" value="1"/>
</dbReference>
<name>A0A371JHJ8_9FIRM</name>
<feature type="region of interest" description="Disordered" evidence="1">
    <location>
        <begin position="357"/>
        <end position="378"/>
    </location>
</feature>
<feature type="domain" description="Gp5/Type VI secretion system Vgr protein OB-fold" evidence="2">
    <location>
        <begin position="295"/>
        <end position="358"/>
    </location>
</feature>
<feature type="compositionally biased region" description="Polar residues" evidence="1">
    <location>
        <begin position="369"/>
        <end position="378"/>
    </location>
</feature>
<evidence type="ECO:0000313" key="3">
    <source>
        <dbReference type="EMBL" id="RDY32215.1"/>
    </source>
</evidence>